<dbReference type="Pfam" id="PF07715">
    <property type="entry name" value="Plug"/>
    <property type="match status" value="1"/>
</dbReference>
<evidence type="ECO:0000256" key="13">
    <source>
        <dbReference type="ARBA" id="ARBA00023237"/>
    </source>
</evidence>
<evidence type="ECO:0000256" key="16">
    <source>
        <dbReference type="SAM" id="MobiDB-lite"/>
    </source>
</evidence>
<dbReference type="Pfam" id="PF13715">
    <property type="entry name" value="CarbopepD_reg_2"/>
    <property type="match status" value="1"/>
</dbReference>
<feature type="compositionally biased region" description="Polar residues" evidence="16">
    <location>
        <begin position="604"/>
        <end position="614"/>
    </location>
</feature>
<comment type="caution">
    <text evidence="20">The sequence shown here is derived from an EMBL/GenBank/DDBJ whole genome shotgun (WGS) entry which is preliminary data.</text>
</comment>
<evidence type="ECO:0000256" key="7">
    <source>
        <dbReference type="ARBA" id="ARBA00022729"/>
    </source>
</evidence>
<dbReference type="InterPro" id="IPR012910">
    <property type="entry name" value="Plug_dom"/>
</dbReference>
<comment type="subcellular location">
    <subcellularLocation>
        <location evidence="1 14">Cell outer membrane</location>
        <topology evidence="1 14">Multi-pass membrane protein</topology>
    </subcellularLocation>
</comment>
<evidence type="ECO:0000256" key="5">
    <source>
        <dbReference type="ARBA" id="ARBA00022496"/>
    </source>
</evidence>
<keyword evidence="11 14" id="KW-0472">Membrane</keyword>
<evidence type="ECO:0000256" key="4">
    <source>
        <dbReference type="ARBA" id="ARBA00022452"/>
    </source>
</evidence>
<keyword evidence="8" id="KW-0408">Iron</keyword>
<gene>
    <name evidence="20" type="ORF">A4D02_10115</name>
</gene>
<keyword evidence="5" id="KW-0410">Iron transport</keyword>
<organism evidence="20 21">
    <name type="scientific">Niastella koreensis</name>
    <dbReference type="NCBI Taxonomy" id="354356"/>
    <lineage>
        <taxon>Bacteria</taxon>
        <taxon>Pseudomonadati</taxon>
        <taxon>Bacteroidota</taxon>
        <taxon>Chitinophagia</taxon>
        <taxon>Chitinophagales</taxon>
        <taxon>Chitinophagaceae</taxon>
        <taxon>Niastella</taxon>
    </lineage>
</organism>
<keyword evidence="3 14" id="KW-0813">Transport</keyword>
<feature type="domain" description="TonB-dependent receptor plug" evidence="19">
    <location>
        <begin position="138"/>
        <end position="232"/>
    </location>
</feature>
<evidence type="ECO:0000256" key="9">
    <source>
        <dbReference type="ARBA" id="ARBA00023065"/>
    </source>
</evidence>
<dbReference type="Gene3D" id="2.40.170.20">
    <property type="entry name" value="TonB-dependent receptor, beta-barrel domain"/>
    <property type="match status" value="1"/>
</dbReference>
<protein>
    <submittedName>
        <fullName evidence="20">TonB-dependent receptor</fullName>
    </submittedName>
</protein>
<dbReference type="SUPFAM" id="SSF56935">
    <property type="entry name" value="Porins"/>
    <property type="match status" value="1"/>
</dbReference>
<evidence type="ECO:0000256" key="10">
    <source>
        <dbReference type="ARBA" id="ARBA00023077"/>
    </source>
</evidence>
<evidence type="ECO:0000256" key="14">
    <source>
        <dbReference type="PROSITE-ProRule" id="PRU01360"/>
    </source>
</evidence>
<dbReference type="SUPFAM" id="SSF49464">
    <property type="entry name" value="Carboxypeptidase regulatory domain-like"/>
    <property type="match status" value="1"/>
</dbReference>
<keyword evidence="21" id="KW-1185">Reference proteome</keyword>
<feature type="chain" id="PRO_5047466063" evidence="17">
    <location>
        <begin position="21"/>
        <end position="820"/>
    </location>
</feature>
<name>A0ABX3NQY2_9BACT</name>
<evidence type="ECO:0000259" key="18">
    <source>
        <dbReference type="Pfam" id="PF00593"/>
    </source>
</evidence>
<keyword evidence="4 14" id="KW-1134">Transmembrane beta strand</keyword>
<dbReference type="Gene3D" id="2.60.40.1120">
    <property type="entry name" value="Carboxypeptidase-like, regulatory domain"/>
    <property type="match status" value="1"/>
</dbReference>
<dbReference type="Pfam" id="PF00593">
    <property type="entry name" value="TonB_dep_Rec_b-barrel"/>
    <property type="match status" value="1"/>
</dbReference>
<dbReference type="InterPro" id="IPR039426">
    <property type="entry name" value="TonB-dep_rcpt-like"/>
</dbReference>
<dbReference type="InterPro" id="IPR036942">
    <property type="entry name" value="Beta-barrel_TonB_sf"/>
</dbReference>
<evidence type="ECO:0000256" key="2">
    <source>
        <dbReference type="ARBA" id="ARBA00009810"/>
    </source>
</evidence>
<dbReference type="InterPro" id="IPR037066">
    <property type="entry name" value="Plug_dom_sf"/>
</dbReference>
<dbReference type="NCBIfam" id="TIGR01783">
    <property type="entry name" value="TonB-siderophor"/>
    <property type="match status" value="1"/>
</dbReference>
<dbReference type="PROSITE" id="PS52016">
    <property type="entry name" value="TONB_DEPENDENT_REC_3"/>
    <property type="match status" value="1"/>
</dbReference>
<reference evidence="20 21" key="1">
    <citation type="submission" date="2016-04" db="EMBL/GenBank/DDBJ databases">
        <authorList>
            <person name="Chen L."/>
            <person name="Zhuang W."/>
            <person name="Wang G."/>
        </authorList>
    </citation>
    <scope>NUCLEOTIDE SEQUENCE [LARGE SCALE GENOMIC DNA]</scope>
    <source>
        <strain evidence="21">GR20</strain>
    </source>
</reference>
<sequence length="820" mass="90748">MIRFSFILALLFSTVFSVFAKNPTDGFGTIKGKVTTADGQPAASVTVVLRGTKKAAITEENGTFTLVHIKSGNYEIEITQVGFETIVQPVRVDGNSITAVSIQLKLSSKQLQEVVVTSGRKGYAISSSDYVSKMPLKNMENPQVYTSIGKNLLTEQLVFSVDDALRNAPGVQKMWDATGRSGDGGSYYNMRGFIVQSTLRNGIAGNVAALTDAANLEKMEVIKGPSATLFGNVLTSYGGLMNRVTKKPYDHLGGEVSYSTGSFEFNRVAVDINSPLDSAKNVLFRVNALYRYDGSFMDNGWNKGFVLAPSLSYKVNNKLNFLLDAEFYSGQNTGLNVYFFPYDLTVSSLGTNRADQLNIDYKRSYASDDLYQTSRNMNFFGQMNYTISNNWKSQTSLSVTNSYSDGASPYFYLLSTGAVKNTSETGSGYISRNDQFTDNSKDQVIELQQNFTGDFTIGGFRNRFTGGLDFTHHFSDQYFSGNTFDTIYAVGEIPTYRNFNRTNLDRLYMDKGYSFTYPINFMANTYSAYASDLFNITDNLMVLAALRLDHFNNRGPADDITGTYINSVPYNQTFLSPKFGIVFQPVKDQVSLFANYQNSFTNKYGTNGDPTGSSNDKHNDFKPEQANQLEGGVKLDVFNGKLTTSLSVYQIKVKDVIRPMPGNSLFSIQDGTQISKGVDAEIVASPIDGLSLIAGVSYNDSKYEKATDENVEGLRPATAGSPWVANWWISYRLQNLQLKGLGAGFGGNYASDNKVMNSKNLGTFILPEYTVLNASLFYDQPKFRLSVKLDNLTNKKYWVGYSSLIPQKLRNFGASIAFKF</sequence>
<dbReference type="Proteomes" id="UP000192277">
    <property type="component" value="Unassembled WGS sequence"/>
</dbReference>
<evidence type="ECO:0000313" key="20">
    <source>
        <dbReference type="EMBL" id="OQP43824.1"/>
    </source>
</evidence>
<dbReference type="InterPro" id="IPR000531">
    <property type="entry name" value="Beta-barrel_TonB"/>
</dbReference>
<dbReference type="InterPro" id="IPR008969">
    <property type="entry name" value="CarboxyPept-like_regulatory"/>
</dbReference>
<keyword evidence="9" id="KW-0406">Ion transport</keyword>
<evidence type="ECO:0000256" key="8">
    <source>
        <dbReference type="ARBA" id="ARBA00023004"/>
    </source>
</evidence>
<evidence type="ECO:0000313" key="21">
    <source>
        <dbReference type="Proteomes" id="UP000192277"/>
    </source>
</evidence>
<dbReference type="RefSeq" id="WP_014218810.1">
    <property type="nucleotide sequence ID" value="NZ_LWBO01000034.1"/>
</dbReference>
<keyword evidence="6 14" id="KW-0812">Transmembrane</keyword>
<dbReference type="PANTHER" id="PTHR32552:SF68">
    <property type="entry name" value="FERRICHROME OUTER MEMBRANE TRANSPORTER_PHAGE RECEPTOR"/>
    <property type="match status" value="1"/>
</dbReference>
<evidence type="ECO:0000256" key="12">
    <source>
        <dbReference type="ARBA" id="ARBA00023170"/>
    </source>
</evidence>
<dbReference type="InterPro" id="IPR010105">
    <property type="entry name" value="TonB_sidphr_rcpt"/>
</dbReference>
<feature type="domain" description="TonB-dependent receptor-like beta-barrel" evidence="18">
    <location>
        <begin position="328"/>
        <end position="792"/>
    </location>
</feature>
<evidence type="ECO:0000256" key="1">
    <source>
        <dbReference type="ARBA" id="ARBA00004571"/>
    </source>
</evidence>
<comment type="similarity">
    <text evidence="2 14 15">Belongs to the TonB-dependent receptor family.</text>
</comment>
<evidence type="ECO:0000256" key="17">
    <source>
        <dbReference type="SAM" id="SignalP"/>
    </source>
</evidence>
<dbReference type="PANTHER" id="PTHR32552">
    <property type="entry name" value="FERRICHROME IRON RECEPTOR-RELATED"/>
    <property type="match status" value="1"/>
</dbReference>
<feature type="signal peptide" evidence="17">
    <location>
        <begin position="1"/>
        <end position="20"/>
    </location>
</feature>
<accession>A0ABX3NQY2</accession>
<keyword evidence="13 14" id="KW-0998">Cell outer membrane</keyword>
<evidence type="ECO:0000256" key="3">
    <source>
        <dbReference type="ARBA" id="ARBA00022448"/>
    </source>
</evidence>
<evidence type="ECO:0000256" key="6">
    <source>
        <dbReference type="ARBA" id="ARBA00022692"/>
    </source>
</evidence>
<keyword evidence="10 15" id="KW-0798">TonB box</keyword>
<evidence type="ECO:0000259" key="19">
    <source>
        <dbReference type="Pfam" id="PF07715"/>
    </source>
</evidence>
<dbReference type="CDD" id="cd01347">
    <property type="entry name" value="ligand_gated_channel"/>
    <property type="match status" value="1"/>
</dbReference>
<keyword evidence="7 17" id="KW-0732">Signal</keyword>
<keyword evidence="12 20" id="KW-0675">Receptor</keyword>
<dbReference type="Gene3D" id="2.170.130.10">
    <property type="entry name" value="TonB-dependent receptor, plug domain"/>
    <property type="match status" value="1"/>
</dbReference>
<dbReference type="EMBL" id="LWBO01000034">
    <property type="protein sequence ID" value="OQP43824.1"/>
    <property type="molecule type" value="Genomic_DNA"/>
</dbReference>
<evidence type="ECO:0000256" key="15">
    <source>
        <dbReference type="RuleBase" id="RU003357"/>
    </source>
</evidence>
<proteinExistence type="inferred from homology"/>
<feature type="region of interest" description="Disordered" evidence="16">
    <location>
        <begin position="604"/>
        <end position="623"/>
    </location>
</feature>
<evidence type="ECO:0000256" key="11">
    <source>
        <dbReference type="ARBA" id="ARBA00023136"/>
    </source>
</evidence>